<dbReference type="ESTHER" id="nakmy-c8x766">
    <property type="family name" value="6_AlphaBeta_hydrolase"/>
</dbReference>
<reference evidence="3" key="1">
    <citation type="submission" date="2009-09" db="EMBL/GenBank/DDBJ databases">
        <title>The complete genome of Nakamurella multipartita DSM 44233.</title>
        <authorList>
            <consortium name="US DOE Joint Genome Institute (JGI-PGF)"/>
            <person name="Lucas S."/>
            <person name="Copeland A."/>
            <person name="Lapidus A."/>
            <person name="Glavina del Rio T."/>
            <person name="Dalin E."/>
            <person name="Tice H."/>
            <person name="Bruce D."/>
            <person name="Goodwin L."/>
            <person name="Pitluck S."/>
            <person name="Kyrpides N."/>
            <person name="Mavromatis K."/>
            <person name="Ivanova N."/>
            <person name="Ovchinnikova G."/>
            <person name="Sims D."/>
            <person name="Meincke L."/>
            <person name="Brettin T."/>
            <person name="Detter J.C."/>
            <person name="Han C."/>
            <person name="Larimer F."/>
            <person name="Land M."/>
            <person name="Hauser L."/>
            <person name="Markowitz V."/>
            <person name="Cheng J.-F."/>
            <person name="Hugenholtz P."/>
            <person name="Woyke T."/>
            <person name="Wu D."/>
            <person name="Klenk H.-P."/>
            <person name="Eisen J.A."/>
        </authorList>
    </citation>
    <scope>NUCLEOTIDE SEQUENCE [LARGE SCALE GENOMIC DNA]</scope>
    <source>
        <strain evidence="3">ATCC 700099 / DSM 44233 / CIP 104796 / JCM 9543 / NBRC 105858 / Y-104</strain>
    </source>
</reference>
<dbReference type="PANTHER" id="PTHR46438">
    <property type="entry name" value="ALPHA/BETA-HYDROLASES SUPERFAMILY PROTEIN"/>
    <property type="match status" value="1"/>
</dbReference>
<sequence length="272" mass="29865">MTDAAGPASSLTVPVSRGRRMHVTLVGPVDGRPTVALHGLGGRTEQNLPALTALSQRYGLRIYAIDLPNHGRSGTVGLLHFRVRHFSALITETVRALGIEPTVLVGHSFGGQLAALMAADLAGAELQPIFINPALGAPWDSKLRRCWRQPWRFLRLVQELGYDDSNVDRNELYHAGRLLQSILDMLLDRELRPYRRLQATLALLLSCRTAAILDDLNLRGIRPVIVQGMLDRSTPANDGVHLVDGFHSWLHEADGPRALLAALDRVFPGKLP</sequence>
<dbReference type="Pfam" id="PF12697">
    <property type="entry name" value="Abhydrolase_6"/>
    <property type="match status" value="1"/>
</dbReference>
<evidence type="ECO:0000313" key="2">
    <source>
        <dbReference type="EMBL" id="ACV76935.1"/>
    </source>
</evidence>
<dbReference type="InterPro" id="IPR000073">
    <property type="entry name" value="AB_hydrolase_1"/>
</dbReference>
<dbReference type="KEGG" id="nml:Namu_0517"/>
<organism evidence="2 3">
    <name type="scientific">Nakamurella multipartita (strain ATCC 700099 / DSM 44233 / CIP 104796 / JCM 9543 / NBRC 105858 / Y-104)</name>
    <name type="common">Microsphaera multipartita</name>
    <dbReference type="NCBI Taxonomy" id="479431"/>
    <lineage>
        <taxon>Bacteria</taxon>
        <taxon>Bacillati</taxon>
        <taxon>Actinomycetota</taxon>
        <taxon>Actinomycetes</taxon>
        <taxon>Nakamurellales</taxon>
        <taxon>Nakamurellaceae</taxon>
        <taxon>Nakamurella</taxon>
    </lineage>
</organism>
<gene>
    <name evidence="2" type="ordered locus">Namu_0517</name>
</gene>
<dbReference type="InParanoid" id="C8X766"/>
<dbReference type="GO" id="GO:0016787">
    <property type="term" value="F:hydrolase activity"/>
    <property type="evidence" value="ECO:0007669"/>
    <property type="project" value="UniProtKB-KW"/>
</dbReference>
<feature type="domain" description="AB hydrolase-1" evidence="1">
    <location>
        <begin position="35"/>
        <end position="236"/>
    </location>
</feature>
<dbReference type="eggNOG" id="COG2267">
    <property type="taxonomic scope" value="Bacteria"/>
</dbReference>
<dbReference type="Gene3D" id="3.40.50.1820">
    <property type="entry name" value="alpha/beta hydrolase"/>
    <property type="match status" value="1"/>
</dbReference>
<dbReference type="PRINTS" id="PR00111">
    <property type="entry name" value="ABHYDROLASE"/>
</dbReference>
<dbReference type="AlphaFoldDB" id="C8X766"/>
<evidence type="ECO:0000313" key="3">
    <source>
        <dbReference type="Proteomes" id="UP000002218"/>
    </source>
</evidence>
<proteinExistence type="predicted"/>
<keyword evidence="3" id="KW-1185">Reference proteome</keyword>
<dbReference type="HOGENOM" id="CLU_020336_13_2_11"/>
<accession>C8X766</accession>
<dbReference type="STRING" id="479431.Namu_0517"/>
<dbReference type="SUPFAM" id="SSF53474">
    <property type="entry name" value="alpha/beta-Hydrolases"/>
    <property type="match status" value="1"/>
</dbReference>
<protein>
    <submittedName>
        <fullName evidence="2">Alpha/beta hydrolase fold protein</fullName>
    </submittedName>
</protein>
<dbReference type="InterPro" id="IPR029058">
    <property type="entry name" value="AB_hydrolase_fold"/>
</dbReference>
<evidence type="ECO:0000259" key="1">
    <source>
        <dbReference type="Pfam" id="PF12697"/>
    </source>
</evidence>
<name>C8X766_NAKMY</name>
<dbReference type="EMBL" id="CP001737">
    <property type="protein sequence ID" value="ACV76935.1"/>
    <property type="molecule type" value="Genomic_DNA"/>
</dbReference>
<reference evidence="2 3" key="2">
    <citation type="journal article" date="2010" name="Stand. Genomic Sci.">
        <title>Complete genome sequence of Nakamurella multipartita type strain (Y-104).</title>
        <authorList>
            <person name="Tice H."/>
            <person name="Mayilraj S."/>
            <person name="Sims D."/>
            <person name="Lapidus A."/>
            <person name="Nolan M."/>
            <person name="Lucas S."/>
            <person name="Glavina Del Rio T."/>
            <person name="Copeland A."/>
            <person name="Cheng J.F."/>
            <person name="Meincke L."/>
            <person name="Bruce D."/>
            <person name="Goodwin L."/>
            <person name="Pitluck S."/>
            <person name="Ivanova N."/>
            <person name="Mavromatis K."/>
            <person name="Ovchinnikova G."/>
            <person name="Pati A."/>
            <person name="Chen A."/>
            <person name="Palaniappan K."/>
            <person name="Land M."/>
            <person name="Hauser L."/>
            <person name="Chang Y.J."/>
            <person name="Jeffries C.D."/>
            <person name="Detter J.C."/>
            <person name="Brettin T."/>
            <person name="Rohde M."/>
            <person name="Goker M."/>
            <person name="Bristow J."/>
            <person name="Eisen J.A."/>
            <person name="Markowitz V."/>
            <person name="Hugenholtz P."/>
            <person name="Kyrpides N.C."/>
            <person name="Klenk H.P."/>
            <person name="Chen F."/>
        </authorList>
    </citation>
    <scope>NUCLEOTIDE SEQUENCE [LARGE SCALE GENOMIC DNA]</scope>
    <source>
        <strain evidence="3">ATCC 700099 / DSM 44233 / CIP 104796 / JCM 9543 / NBRC 105858 / Y-104</strain>
    </source>
</reference>
<keyword evidence="2" id="KW-0378">Hydrolase</keyword>
<dbReference type="Proteomes" id="UP000002218">
    <property type="component" value="Chromosome"/>
</dbReference>